<comment type="caution">
    <text evidence="3">The sequence shown here is derived from an EMBL/GenBank/DDBJ whole genome shotgun (WGS) entry which is preliminary data.</text>
</comment>
<dbReference type="InterPro" id="IPR011250">
    <property type="entry name" value="OMP/PagP_B-barrel"/>
</dbReference>
<dbReference type="Gene3D" id="2.40.160.20">
    <property type="match status" value="1"/>
</dbReference>
<feature type="chain" id="PRO_5022760810" evidence="2">
    <location>
        <begin position="24"/>
        <end position="215"/>
    </location>
</feature>
<organism evidence="3 4">
    <name type="scientific">Piscinibacter aquaticus</name>
    <dbReference type="NCBI Taxonomy" id="392597"/>
    <lineage>
        <taxon>Bacteria</taxon>
        <taxon>Pseudomonadati</taxon>
        <taxon>Pseudomonadota</taxon>
        <taxon>Betaproteobacteria</taxon>
        <taxon>Burkholderiales</taxon>
        <taxon>Sphaerotilaceae</taxon>
        <taxon>Piscinibacter</taxon>
    </lineage>
</organism>
<dbReference type="Proteomes" id="UP000321832">
    <property type="component" value="Unassembled WGS sequence"/>
</dbReference>
<evidence type="ECO:0000256" key="2">
    <source>
        <dbReference type="SAM" id="SignalP"/>
    </source>
</evidence>
<feature type="signal peptide" evidence="2">
    <location>
        <begin position="1"/>
        <end position="23"/>
    </location>
</feature>
<dbReference type="InterPro" id="IPR005618">
    <property type="entry name" value="OMPW"/>
</dbReference>
<dbReference type="Pfam" id="PF03922">
    <property type="entry name" value="OmpW"/>
    <property type="match status" value="1"/>
</dbReference>
<sequence length="215" mass="22909">MKFQNQVLATLAMAAGALGTAHAQTEQNIFKIGVIQYTTNSKTNGIQGIGVPPGADAETGNATTLLLTYERLFTPNVGVELVIGIPPKIKAKATGTVAFLGEDILSARNVAPTLIVNYHFGSEGDRFRPYLGAGINYTKFTDVKSRLAPDVKLGDSTGLVVQAGLDYAIDKQWGLFGSIARVDTKSKLVAAGSTVLTTEIDFRPVTYSFGLSYKF</sequence>
<evidence type="ECO:0000313" key="4">
    <source>
        <dbReference type="Proteomes" id="UP000321832"/>
    </source>
</evidence>
<dbReference type="EMBL" id="VOPW01000001">
    <property type="protein sequence ID" value="TXC66817.1"/>
    <property type="molecule type" value="Genomic_DNA"/>
</dbReference>
<dbReference type="GO" id="GO:0055085">
    <property type="term" value="P:transmembrane transport"/>
    <property type="evidence" value="ECO:0007669"/>
    <property type="project" value="TreeGrafter"/>
</dbReference>
<gene>
    <name evidence="3" type="ORF">FSC37_16440</name>
</gene>
<proteinExistence type="predicted"/>
<dbReference type="GO" id="GO:0009279">
    <property type="term" value="C:cell outer membrane"/>
    <property type="evidence" value="ECO:0007669"/>
    <property type="project" value="UniProtKB-SubCell"/>
</dbReference>
<protein>
    <submittedName>
        <fullName evidence="3">OmpW family protein</fullName>
    </submittedName>
</protein>
<dbReference type="SUPFAM" id="SSF56925">
    <property type="entry name" value="OMPA-like"/>
    <property type="match status" value="1"/>
</dbReference>
<evidence type="ECO:0000313" key="3">
    <source>
        <dbReference type="EMBL" id="TXC66817.1"/>
    </source>
</evidence>
<comment type="subcellular location">
    <subcellularLocation>
        <location evidence="1">Cell outer membrane</location>
    </subcellularLocation>
</comment>
<dbReference type="PANTHER" id="PTHR36920:SF1">
    <property type="entry name" value="OUTER MEMBRANE PROTEIN W"/>
    <property type="match status" value="1"/>
</dbReference>
<reference evidence="3 4" key="1">
    <citation type="submission" date="2019-08" db="EMBL/GenBank/DDBJ databases">
        <authorList>
            <person name="Khan S.A."/>
            <person name="Jeon C.O."/>
            <person name="Jeong S.E."/>
        </authorList>
    </citation>
    <scope>NUCLEOTIDE SEQUENCE [LARGE SCALE GENOMIC DNA]</scope>
    <source>
        <strain evidence="4">IMCC1728</strain>
    </source>
</reference>
<name>A0A5C6U1P8_9BURK</name>
<dbReference type="PANTHER" id="PTHR36920">
    <property type="match status" value="1"/>
</dbReference>
<keyword evidence="4" id="KW-1185">Reference proteome</keyword>
<evidence type="ECO:0000256" key="1">
    <source>
        <dbReference type="ARBA" id="ARBA00004442"/>
    </source>
</evidence>
<keyword evidence="2" id="KW-0732">Signal</keyword>
<accession>A0A5C6U1P8</accession>
<dbReference type="AlphaFoldDB" id="A0A5C6U1P8"/>